<protein>
    <recommendedName>
        <fullName evidence="6">HYR domain-containing protein</fullName>
    </recommendedName>
</protein>
<reference evidence="4 5" key="1">
    <citation type="submission" date="2013-09" db="EMBL/GenBank/DDBJ databases">
        <title>Genome sequencing of Phaeobacter antarcticus sp. nov. SM1211.</title>
        <authorList>
            <person name="Zhang X.-Y."/>
            <person name="Liu C."/>
            <person name="Chen X.-L."/>
            <person name="Xie B.-B."/>
            <person name="Qin Q.-L."/>
            <person name="Rong J.-C."/>
            <person name="Zhang Y.-Z."/>
        </authorList>
    </citation>
    <scope>NUCLEOTIDE SEQUENCE [LARGE SCALE GENOMIC DNA]</scope>
    <source>
        <strain evidence="4 5">SM1211</strain>
    </source>
</reference>
<dbReference type="PANTHER" id="PTHR34677:SF3">
    <property type="entry name" value="BACTERIAL IG-LIKE DOMAIN-CONTAINING PROTEIN"/>
    <property type="match status" value="1"/>
</dbReference>
<feature type="domain" description="HYR" evidence="2">
    <location>
        <begin position="75"/>
        <end position="159"/>
    </location>
</feature>
<dbReference type="EMBL" id="AWWI01000017">
    <property type="protein sequence ID" value="PIL22029.1"/>
    <property type="molecule type" value="Genomic_DNA"/>
</dbReference>
<dbReference type="InterPro" id="IPR036709">
    <property type="entry name" value="Autotransporte_beta_dom_sf"/>
</dbReference>
<comment type="caution">
    <text evidence="4">The sequence shown here is derived from an EMBL/GenBank/DDBJ whole genome shotgun (WGS) entry which is preliminary data.</text>
</comment>
<evidence type="ECO:0000259" key="3">
    <source>
        <dbReference type="PROSITE" id="PS51208"/>
    </source>
</evidence>
<dbReference type="InterPro" id="IPR003410">
    <property type="entry name" value="HYR_dom"/>
</dbReference>
<dbReference type="Proteomes" id="UP000231259">
    <property type="component" value="Unassembled WGS sequence"/>
</dbReference>
<accession>A0A2G8RKD8</accession>
<dbReference type="PROSITE" id="PS50825">
    <property type="entry name" value="HYR"/>
    <property type="match status" value="2"/>
</dbReference>
<name>A0A2G8RKD8_9RHOB</name>
<evidence type="ECO:0000259" key="2">
    <source>
        <dbReference type="PROSITE" id="PS50825"/>
    </source>
</evidence>
<evidence type="ECO:0000313" key="5">
    <source>
        <dbReference type="Proteomes" id="UP000231259"/>
    </source>
</evidence>
<dbReference type="InterPro" id="IPR044048">
    <property type="entry name" value="Big_12"/>
</dbReference>
<dbReference type="InterPro" id="IPR005546">
    <property type="entry name" value="Autotransporte_beta"/>
</dbReference>
<keyword evidence="5" id="KW-1185">Reference proteome</keyword>
<evidence type="ECO:0000256" key="1">
    <source>
        <dbReference type="ARBA" id="ARBA00022737"/>
    </source>
</evidence>
<dbReference type="Pfam" id="PF19078">
    <property type="entry name" value="Big_12"/>
    <property type="match status" value="5"/>
</dbReference>
<dbReference type="PROSITE" id="PS51208">
    <property type="entry name" value="AUTOTRANSPORTER"/>
    <property type="match status" value="1"/>
</dbReference>
<organism evidence="4 5">
    <name type="scientific">Puniceibacterium antarcticum</name>
    <dbReference type="NCBI Taxonomy" id="1206336"/>
    <lineage>
        <taxon>Bacteria</taxon>
        <taxon>Pseudomonadati</taxon>
        <taxon>Pseudomonadota</taxon>
        <taxon>Alphaproteobacteria</taxon>
        <taxon>Rhodobacterales</taxon>
        <taxon>Paracoccaceae</taxon>
        <taxon>Puniceibacterium</taxon>
    </lineage>
</organism>
<evidence type="ECO:0008006" key="6">
    <source>
        <dbReference type="Google" id="ProtNLM"/>
    </source>
</evidence>
<feature type="domain" description="HYR" evidence="2">
    <location>
        <begin position="1"/>
        <end position="74"/>
    </location>
</feature>
<dbReference type="SMART" id="SM00869">
    <property type="entry name" value="Autotransporter"/>
    <property type="match status" value="1"/>
</dbReference>
<dbReference type="PANTHER" id="PTHR34677">
    <property type="match status" value="1"/>
</dbReference>
<dbReference type="SUPFAM" id="SSF103515">
    <property type="entry name" value="Autotransporter"/>
    <property type="match status" value="1"/>
</dbReference>
<evidence type="ECO:0000313" key="4">
    <source>
        <dbReference type="EMBL" id="PIL22029.1"/>
    </source>
</evidence>
<dbReference type="AlphaFoldDB" id="A0A2G8RKD8"/>
<sequence length="935" mass="93993">MPGNLTVNAEPGLATAVLTYAAPTATDNMAVTSGPLLTAGLASGATFPAGVTAISYAAEDAAGNISTANFTVTVVDGEDPVITVPGNIIVPAETGTALAVVTYVAPTATDNLGVTSGPVLTAGLASGAAFPAGLTTVTYEASDAAGNTGVGSFSVTVTPDTSAPIISIAALIGPANGDLTTEITLSKPSTNFEASDLTLTNATAILTGTGTSYTAVVTPLADGPVSISVAPGVFTDGVGNLNTASNTVTATHDATAPTISIAPLTGPANGNLTAVVTLSEASTSFTQADLSLVNATANLSGSGTSYVAVLTPLADGAVSLSVAAGTFTDAAGNGNTASNEVTSTHDATAPTISIADFTGPLNGDLTAMITLSEASTSFTQADLSLVNATANLSGSGTSYVAVLTPLADGAVSLSVAAGTFIDAAGNLNTASNEVTSTHDATAPTLSIASFTGAMKGDLTAAITLSEAATDFDGSDLSLVNATATLTGSGTRYTAVLTPVADGLVSLSVAASTFTDAAGNLNRASNEVTSTHDATSPSVSLTTTQASTAGAATFDVTITFSEIVTGLVIDDFELANGSASGLTGSGLDYSMTVLASGAGIATVVLPAAAAQDSAGNGNLQSNTLSVASATVQETQEQIATFMQTRARQLLASQPDLSGLLSGSRGRSFSTIATQGSGNFSYASGTEKSVWMLLNGSWSKVDGEKTAYVFGALGSHVTFTPNLLVGGMLEFDHSESGQDGAELRGTGWLAGPYFVARLPQAPVYFEGRALFGQSSNKITPFGTYTDTFDTQRALAQVKVSGELQSGALTLLPNLGYAYTEDRQKRYVDGLGNDVPSQTLSMSEASLGLDLSYGVGWVRANNALTLSGGIKLIRSNTSGEGYAIEVMPEDSALRGRINLGIDYSIRQNTRWRVTLDYDGLGLSDYEAVGVEIGFQRAF</sequence>
<gene>
    <name evidence="4" type="ORF">P775_01645</name>
</gene>
<proteinExistence type="predicted"/>
<keyword evidence="1" id="KW-0677">Repeat</keyword>
<dbReference type="Pfam" id="PF02494">
    <property type="entry name" value="HYR"/>
    <property type="match status" value="2"/>
</dbReference>
<feature type="domain" description="Autotransporter" evidence="3">
    <location>
        <begin position="681"/>
        <end position="935"/>
    </location>
</feature>